<keyword evidence="1" id="KW-0611">Plant defense</keyword>
<evidence type="ECO:0000256" key="1">
    <source>
        <dbReference type="ARBA" id="ARBA00022821"/>
    </source>
</evidence>
<accession>A0AA86S1G0</accession>
<organism evidence="2 3">
    <name type="scientific">Sphenostylis stenocarpa</name>
    <dbReference type="NCBI Taxonomy" id="92480"/>
    <lineage>
        <taxon>Eukaryota</taxon>
        <taxon>Viridiplantae</taxon>
        <taxon>Streptophyta</taxon>
        <taxon>Embryophyta</taxon>
        <taxon>Tracheophyta</taxon>
        <taxon>Spermatophyta</taxon>
        <taxon>Magnoliopsida</taxon>
        <taxon>eudicotyledons</taxon>
        <taxon>Gunneridae</taxon>
        <taxon>Pentapetalae</taxon>
        <taxon>rosids</taxon>
        <taxon>fabids</taxon>
        <taxon>Fabales</taxon>
        <taxon>Fabaceae</taxon>
        <taxon>Papilionoideae</taxon>
        <taxon>50 kb inversion clade</taxon>
        <taxon>NPAAA clade</taxon>
        <taxon>indigoferoid/millettioid clade</taxon>
        <taxon>Phaseoleae</taxon>
        <taxon>Sphenostylis</taxon>
    </lineage>
</organism>
<reference evidence="2" key="1">
    <citation type="submission" date="2023-10" db="EMBL/GenBank/DDBJ databases">
        <authorList>
            <person name="Domelevo Entfellner J.-B."/>
        </authorList>
    </citation>
    <scope>NUCLEOTIDE SEQUENCE</scope>
</reference>
<dbReference type="GO" id="GO:0006952">
    <property type="term" value="P:defense response"/>
    <property type="evidence" value="ECO:0007669"/>
    <property type="project" value="UniProtKB-KW"/>
</dbReference>
<dbReference type="InterPro" id="IPR032675">
    <property type="entry name" value="LRR_dom_sf"/>
</dbReference>
<name>A0AA86S1G0_9FABA</name>
<dbReference type="PANTHER" id="PTHR36766:SF40">
    <property type="entry name" value="DISEASE RESISTANCE PROTEIN RGA3"/>
    <property type="match status" value="1"/>
</dbReference>
<evidence type="ECO:0000313" key="3">
    <source>
        <dbReference type="Proteomes" id="UP001189624"/>
    </source>
</evidence>
<evidence type="ECO:0000313" key="2">
    <source>
        <dbReference type="EMBL" id="CAJ1931051.1"/>
    </source>
</evidence>
<dbReference type="Gramene" id="rna-AYBTSS11_LOCUS5036">
    <property type="protein sequence ID" value="CAJ1931051.1"/>
    <property type="gene ID" value="gene-AYBTSS11_LOCUS5036"/>
</dbReference>
<proteinExistence type="predicted"/>
<dbReference type="Proteomes" id="UP001189624">
    <property type="component" value="Chromosome 2"/>
</dbReference>
<dbReference type="SUPFAM" id="SSF52058">
    <property type="entry name" value="L domain-like"/>
    <property type="match status" value="1"/>
</dbReference>
<dbReference type="EMBL" id="OY731399">
    <property type="protein sequence ID" value="CAJ1931051.1"/>
    <property type="molecule type" value="Genomic_DNA"/>
</dbReference>
<keyword evidence="3" id="KW-1185">Reference proteome</keyword>
<protein>
    <submittedName>
        <fullName evidence="2">Uncharacterized protein</fullName>
    </submittedName>
</protein>
<dbReference type="Gene3D" id="3.80.10.10">
    <property type="entry name" value="Ribonuclease Inhibitor"/>
    <property type="match status" value="1"/>
</dbReference>
<gene>
    <name evidence="2" type="ORF">AYBTSS11_LOCUS5036</name>
</gene>
<dbReference type="PANTHER" id="PTHR36766">
    <property type="entry name" value="PLANT BROAD-SPECTRUM MILDEW RESISTANCE PROTEIN RPW8"/>
    <property type="match status" value="1"/>
</dbReference>
<sequence>MLIARITQSPPKSWLKNFISIETLEIRECSQLVSLPEGFKSLSSLQRLTIERCAELDLDIARSEWEGLKHLRFLTIKEIPKLKSLPWDVTSLEELELNECTALTSLPESIGNLTSLKKIVICNCRKLKSLPKGIEKLKLLDSLIITDCPLLRPRSPPETGDDWPQIRHVSDILLKQSSQDLTELWSYGRTGLEKGNTTTLEMQRDLVSKLTHKSF</sequence>
<dbReference type="AlphaFoldDB" id="A0AA86S1G0"/>